<evidence type="ECO:0000313" key="3">
    <source>
        <dbReference type="Proteomes" id="UP001558652"/>
    </source>
</evidence>
<dbReference type="AlphaFoldDB" id="A0ABD0Y035"/>
<protein>
    <submittedName>
        <fullName evidence="2">Uncharacterized protein</fullName>
    </submittedName>
</protein>
<evidence type="ECO:0000256" key="1">
    <source>
        <dbReference type="SAM" id="MobiDB-lite"/>
    </source>
</evidence>
<feature type="region of interest" description="Disordered" evidence="1">
    <location>
        <begin position="30"/>
        <end position="59"/>
    </location>
</feature>
<comment type="caution">
    <text evidence="2">The sequence shown here is derived from an EMBL/GenBank/DDBJ whole genome shotgun (WGS) entry which is preliminary data.</text>
</comment>
<gene>
    <name evidence="2" type="ORF">AAG570_005286</name>
</gene>
<reference evidence="2 3" key="1">
    <citation type="submission" date="2024-07" db="EMBL/GenBank/DDBJ databases">
        <title>Chromosome-level genome assembly of the water stick insect Ranatra chinensis (Heteroptera: Nepidae).</title>
        <authorList>
            <person name="Liu X."/>
        </authorList>
    </citation>
    <scope>NUCLEOTIDE SEQUENCE [LARGE SCALE GENOMIC DNA]</scope>
    <source>
        <strain evidence="2">Cailab_2021Rc</strain>
        <tissue evidence="2">Muscle</tissue>
    </source>
</reference>
<feature type="region of interest" description="Disordered" evidence="1">
    <location>
        <begin position="167"/>
        <end position="205"/>
    </location>
</feature>
<name>A0ABD0Y035_9HEMI</name>
<accession>A0ABD0Y035</accession>
<feature type="compositionally biased region" description="Low complexity" evidence="1">
    <location>
        <begin position="38"/>
        <end position="51"/>
    </location>
</feature>
<dbReference type="EMBL" id="JBFDAA010000017">
    <property type="protein sequence ID" value="KAL1116816.1"/>
    <property type="molecule type" value="Genomic_DNA"/>
</dbReference>
<proteinExistence type="predicted"/>
<sequence>MPLPSGSGSYSNDGIDSTYRVLKAANEISAKVTAHNKPASSRPSSQHQPQSTCSDYVQSNPTRRRRLFGGMRSFSVFGSSRADDKAAQKTLIESRAISQKFSVPFSMPPGMSPTEQFITSLTFPLPMDLRGSVKKLDNGKIQSFLRITLDAPMEASSGKVCILRSRGRRQQIHTEDASNMGSETLEPKSDTTRSTPEDSALIKKSPSGDTFWLELNIDAIGDRNTQGDYHGATVASTGEGAPGHGTVKIGHLQEGEEVHQYAAGTRPFGQPLVLQAESSATADLRNIRQ</sequence>
<evidence type="ECO:0000313" key="2">
    <source>
        <dbReference type="EMBL" id="KAL1116816.1"/>
    </source>
</evidence>
<organism evidence="2 3">
    <name type="scientific">Ranatra chinensis</name>
    <dbReference type="NCBI Taxonomy" id="642074"/>
    <lineage>
        <taxon>Eukaryota</taxon>
        <taxon>Metazoa</taxon>
        <taxon>Ecdysozoa</taxon>
        <taxon>Arthropoda</taxon>
        <taxon>Hexapoda</taxon>
        <taxon>Insecta</taxon>
        <taxon>Pterygota</taxon>
        <taxon>Neoptera</taxon>
        <taxon>Paraneoptera</taxon>
        <taxon>Hemiptera</taxon>
        <taxon>Heteroptera</taxon>
        <taxon>Panheteroptera</taxon>
        <taxon>Nepomorpha</taxon>
        <taxon>Nepidae</taxon>
        <taxon>Ranatrinae</taxon>
        <taxon>Ranatra</taxon>
    </lineage>
</organism>
<dbReference type="Proteomes" id="UP001558652">
    <property type="component" value="Unassembled WGS sequence"/>
</dbReference>
<keyword evidence="3" id="KW-1185">Reference proteome</keyword>